<dbReference type="STRING" id="1420917.AU15_13595"/>
<evidence type="ECO:0000313" key="2">
    <source>
        <dbReference type="Proteomes" id="UP000193100"/>
    </source>
</evidence>
<evidence type="ECO:0000313" key="1">
    <source>
        <dbReference type="EMBL" id="ARM85106.1"/>
    </source>
</evidence>
<proteinExistence type="predicted"/>
<sequence length="110" mass="12313">MECPTISGLRLDSEDLEAIEAIRKAQRNGNMLEIMLPAGVLTTIFLGNNSTQAAYNIHSTDWAQFAEAMTHISPMVKKRIVTISQMQRLRAGLSYEQTQFWRAVEAGCQP</sequence>
<name>A0A1W6KCF0_9GAMM</name>
<dbReference type="EMBL" id="CP020931">
    <property type="protein sequence ID" value="ARM85106.1"/>
    <property type="molecule type" value="Genomic_DNA"/>
</dbReference>
<protein>
    <submittedName>
        <fullName evidence="1">Uncharacterized protein</fullName>
    </submittedName>
</protein>
<dbReference type="Proteomes" id="UP000193100">
    <property type="component" value="Chromosome"/>
</dbReference>
<dbReference type="RefSeq" id="WP_085681450.1">
    <property type="nucleotide sequence ID" value="NZ_CP020931.1"/>
</dbReference>
<accession>A0A1W6KCF0</accession>
<organism evidence="1 2">
    <name type="scientific">Marinobacter salarius</name>
    <dbReference type="NCBI Taxonomy" id="1420917"/>
    <lineage>
        <taxon>Bacteria</taxon>
        <taxon>Pseudomonadati</taxon>
        <taxon>Pseudomonadota</taxon>
        <taxon>Gammaproteobacteria</taxon>
        <taxon>Pseudomonadales</taxon>
        <taxon>Marinobacteraceae</taxon>
        <taxon>Marinobacter</taxon>
    </lineage>
</organism>
<dbReference type="AlphaFoldDB" id="A0A1W6KCF0"/>
<gene>
    <name evidence="1" type="ORF">MARSALSMR5_03061</name>
</gene>
<reference evidence="1 2" key="1">
    <citation type="submission" date="2017-04" db="EMBL/GenBank/DDBJ databases">
        <title>Genome Sequence of Marinobacter salarius strain SMR5 Isolated from a culture of the Diatom Skeletonema marinoi.</title>
        <authorList>
            <person name="Topel M."/>
            <person name="Pinder M.I.M."/>
            <person name="Johansson O.N."/>
            <person name="Kourtchenko O."/>
            <person name="Godhe A."/>
            <person name="Clarke A.K."/>
        </authorList>
    </citation>
    <scope>NUCLEOTIDE SEQUENCE [LARGE SCALE GENOMIC DNA]</scope>
    <source>
        <strain evidence="1 2">SMR5</strain>
    </source>
</reference>
<dbReference type="GeneID" id="77256990"/>